<evidence type="ECO:0000313" key="6">
    <source>
        <dbReference type="EMBL" id="RFZ79580.1"/>
    </source>
</evidence>
<dbReference type="InterPro" id="IPR050490">
    <property type="entry name" value="Bact_solute-bd_prot1"/>
</dbReference>
<comment type="caution">
    <text evidence="6">The sequence shown here is derived from an EMBL/GenBank/DDBJ whole genome shotgun (WGS) entry which is preliminary data.</text>
</comment>
<evidence type="ECO:0000256" key="3">
    <source>
        <dbReference type="ARBA" id="ARBA00022448"/>
    </source>
</evidence>
<evidence type="ECO:0000256" key="1">
    <source>
        <dbReference type="ARBA" id="ARBA00004196"/>
    </source>
</evidence>
<feature type="chain" id="PRO_5017682105" evidence="5">
    <location>
        <begin position="35"/>
        <end position="445"/>
    </location>
</feature>
<accession>A0A3E2NFC5</accession>
<dbReference type="EMBL" id="QOHO01000021">
    <property type="protein sequence ID" value="RFZ79580.1"/>
    <property type="molecule type" value="Genomic_DNA"/>
</dbReference>
<dbReference type="RefSeq" id="WP_117416344.1">
    <property type="nucleotide sequence ID" value="NZ_QOHO01000021.1"/>
</dbReference>
<name>A0A3E2NFC5_9FIRM</name>
<organism evidence="6 7">
    <name type="scientific">Lacrimispora amygdalina</name>
    <dbReference type="NCBI Taxonomy" id="253257"/>
    <lineage>
        <taxon>Bacteria</taxon>
        <taxon>Bacillati</taxon>
        <taxon>Bacillota</taxon>
        <taxon>Clostridia</taxon>
        <taxon>Lachnospirales</taxon>
        <taxon>Lachnospiraceae</taxon>
        <taxon>Lacrimispora</taxon>
    </lineage>
</organism>
<dbReference type="Pfam" id="PF01547">
    <property type="entry name" value="SBP_bac_1"/>
    <property type="match status" value="1"/>
</dbReference>
<comment type="similarity">
    <text evidence="2">Belongs to the bacterial solute-binding protein 1 family.</text>
</comment>
<dbReference type="PANTHER" id="PTHR43649:SF31">
    <property type="entry name" value="SN-GLYCEROL-3-PHOSPHATE-BINDING PERIPLASMIC PROTEIN UGPB"/>
    <property type="match status" value="1"/>
</dbReference>
<dbReference type="PROSITE" id="PS51257">
    <property type="entry name" value="PROKAR_LIPOPROTEIN"/>
    <property type="match status" value="1"/>
</dbReference>
<dbReference type="Proteomes" id="UP000260680">
    <property type="component" value="Unassembled WGS sequence"/>
</dbReference>
<dbReference type="AlphaFoldDB" id="A0A3E2NFC5"/>
<sequence>MKKWVKQTLKKALAGTVMCCMLAGMTACSNNQQAADENTAGEADNGDDSSGGKITLKWALWDWDNVTYYQPILDGFMEKYPDINIEYINFGYNDYQTALTTQLAGDNSIDLITIGDIPAYANLTKIGHLENLNELVKQNNYDLGIYDGLNEELLIDDGLYALPFRSDFWVTYYNKDLFDAAGVDYPTNDMTFDEYMELAEKMTSGTGAEKIYGTHFHTWRSTVQLFGVLDGDHSIINTDYDFLKPYYESVLDAQQKEIVMDYGSLKANNTHYSGIFYNNQLAMVHMGTWWAPTIIEKLNTGEAQCENWGIVKFPHPEGVEAGTTIGTVTSLGINSQSKNKDAAWKFISFMAGIDGAKIIADSGSFPAAKNDEVIDIISGKEGFPQDENSKEALNTVHSYLEMPISDVTVEAEEVLNQVHDDIMTRNTGIDEGIKRLDEEMRALLE</sequence>
<keyword evidence="3" id="KW-0813">Transport</keyword>
<protein>
    <submittedName>
        <fullName evidence="6">Sugar ABC transporter substrate-binding protein</fullName>
    </submittedName>
</protein>
<evidence type="ECO:0000313" key="7">
    <source>
        <dbReference type="Proteomes" id="UP000260680"/>
    </source>
</evidence>
<evidence type="ECO:0000256" key="2">
    <source>
        <dbReference type="ARBA" id="ARBA00008520"/>
    </source>
</evidence>
<dbReference type="CDD" id="cd13585">
    <property type="entry name" value="PBP2_TMBP_like"/>
    <property type="match status" value="1"/>
</dbReference>
<reference evidence="6 7" key="1">
    <citation type="submission" date="2018-07" db="EMBL/GenBank/DDBJ databases">
        <title>New species, Clostridium PI-S10-A1B.</title>
        <authorList>
            <person name="Krishna G."/>
            <person name="Summeta K."/>
            <person name="Shikha S."/>
            <person name="Prabhu P.B."/>
            <person name="Suresh K."/>
        </authorList>
    </citation>
    <scope>NUCLEOTIDE SEQUENCE [LARGE SCALE GENOMIC DNA]</scope>
    <source>
        <strain evidence="6 7">PI-S10-A1B</strain>
    </source>
</reference>
<evidence type="ECO:0000256" key="4">
    <source>
        <dbReference type="ARBA" id="ARBA00022729"/>
    </source>
</evidence>
<feature type="signal peptide" evidence="5">
    <location>
        <begin position="1"/>
        <end position="34"/>
    </location>
</feature>
<dbReference type="OrthoDB" id="383937at2"/>
<dbReference type="Gene3D" id="3.40.190.10">
    <property type="entry name" value="Periplasmic binding protein-like II"/>
    <property type="match status" value="1"/>
</dbReference>
<dbReference type="InterPro" id="IPR006059">
    <property type="entry name" value="SBP"/>
</dbReference>
<evidence type="ECO:0000256" key="5">
    <source>
        <dbReference type="SAM" id="SignalP"/>
    </source>
</evidence>
<dbReference type="GO" id="GO:0030313">
    <property type="term" value="C:cell envelope"/>
    <property type="evidence" value="ECO:0007669"/>
    <property type="project" value="UniProtKB-SubCell"/>
</dbReference>
<dbReference type="SUPFAM" id="SSF53850">
    <property type="entry name" value="Periplasmic binding protein-like II"/>
    <property type="match status" value="1"/>
</dbReference>
<proteinExistence type="inferred from homology"/>
<keyword evidence="4 5" id="KW-0732">Signal</keyword>
<gene>
    <name evidence="6" type="ORF">DS742_07340</name>
</gene>
<dbReference type="PANTHER" id="PTHR43649">
    <property type="entry name" value="ARABINOSE-BINDING PROTEIN-RELATED"/>
    <property type="match status" value="1"/>
</dbReference>
<comment type="subcellular location">
    <subcellularLocation>
        <location evidence="1">Cell envelope</location>
    </subcellularLocation>
</comment>